<dbReference type="PANTHER" id="PTHR43036">
    <property type="entry name" value="OSJNBB0011N17.9 PROTEIN"/>
    <property type="match status" value="1"/>
</dbReference>
<dbReference type="GO" id="GO:0032259">
    <property type="term" value="P:methylation"/>
    <property type="evidence" value="ECO:0007669"/>
    <property type="project" value="UniProtKB-KW"/>
</dbReference>
<keyword evidence="4" id="KW-1185">Reference proteome</keyword>
<name>A0A502G1Q3_9GAMM</name>
<evidence type="ECO:0000313" key="3">
    <source>
        <dbReference type="EMBL" id="TPG55788.1"/>
    </source>
</evidence>
<keyword evidence="3" id="KW-0808">Transferase</keyword>
<keyword evidence="3" id="KW-0489">Methyltransferase</keyword>
<gene>
    <name evidence="3" type="ORF">EAH77_22660</name>
</gene>
<feature type="domain" description="Methyltransferase type 11" evidence="2">
    <location>
        <begin position="74"/>
        <end position="125"/>
    </location>
</feature>
<reference evidence="3 4" key="1">
    <citation type="journal article" date="2019" name="Environ. Microbiol.">
        <title>Species interactions and distinct microbial communities in high Arctic permafrost affected cryosols are associated with the CH4 and CO2 gas fluxes.</title>
        <authorList>
            <person name="Altshuler I."/>
            <person name="Hamel J."/>
            <person name="Turney S."/>
            <person name="Magnuson E."/>
            <person name="Levesque R."/>
            <person name="Greer C."/>
            <person name="Whyte L.G."/>
        </authorList>
    </citation>
    <scope>NUCLEOTIDE SEQUENCE [LARGE SCALE GENOMIC DNA]</scope>
    <source>
        <strain evidence="3 4">E4</strain>
    </source>
</reference>
<dbReference type="RefSeq" id="WP_140475296.1">
    <property type="nucleotide sequence ID" value="NZ_RCZD01000017.1"/>
</dbReference>
<dbReference type="SUPFAM" id="SSF53335">
    <property type="entry name" value="S-adenosyl-L-methionine-dependent methyltransferases"/>
    <property type="match status" value="1"/>
</dbReference>
<dbReference type="GO" id="GO:0008757">
    <property type="term" value="F:S-adenosylmethionine-dependent methyltransferase activity"/>
    <property type="evidence" value="ECO:0007669"/>
    <property type="project" value="InterPro"/>
</dbReference>
<evidence type="ECO:0000313" key="4">
    <source>
        <dbReference type="Proteomes" id="UP000317663"/>
    </source>
</evidence>
<protein>
    <submittedName>
        <fullName evidence="3">Class I SAM-dependent methyltransferase</fullName>
    </submittedName>
</protein>
<sequence>MQPARTRKKIIAPASWEDIPCGEYYRAALEQQLQAWWGKLYGFHLLKIGNLSAEVDTSGCPISHQVNVAEEGPALHVQGDHYQLPFAHKSVDACLLAHTLAYAEDPHRILREVDRVLIDDGWLVLSSFNPLSLLGMGKMMPFFRQRQPYVSRMFTQMRLLDWLGLLNYEVMVKNRFQVLPWCPKGGKMLSTHLPALGCMTVIVARKRTLPLTPTAKKVPARRQTIQQAVGASSKSYRKDRKE</sequence>
<organism evidence="3 4">
    <name type="scientific">Ewingella americana</name>
    <dbReference type="NCBI Taxonomy" id="41202"/>
    <lineage>
        <taxon>Bacteria</taxon>
        <taxon>Pseudomonadati</taxon>
        <taxon>Pseudomonadota</taxon>
        <taxon>Gammaproteobacteria</taxon>
        <taxon>Enterobacterales</taxon>
        <taxon>Yersiniaceae</taxon>
        <taxon>Ewingella</taxon>
    </lineage>
</organism>
<dbReference type="Gene3D" id="3.40.50.150">
    <property type="entry name" value="Vaccinia Virus protein VP39"/>
    <property type="match status" value="1"/>
</dbReference>
<dbReference type="AlphaFoldDB" id="A0A502G1Q3"/>
<dbReference type="InterPro" id="IPR029063">
    <property type="entry name" value="SAM-dependent_MTases_sf"/>
</dbReference>
<dbReference type="OrthoDB" id="6191410at2"/>
<dbReference type="CDD" id="cd02440">
    <property type="entry name" value="AdoMet_MTases"/>
    <property type="match status" value="1"/>
</dbReference>
<proteinExistence type="predicted"/>
<dbReference type="Proteomes" id="UP000317663">
    <property type="component" value="Unassembled WGS sequence"/>
</dbReference>
<feature type="compositionally biased region" description="Polar residues" evidence="1">
    <location>
        <begin position="223"/>
        <end position="234"/>
    </location>
</feature>
<dbReference type="PANTHER" id="PTHR43036:SF2">
    <property type="entry name" value="OS04G0481300 PROTEIN"/>
    <property type="match status" value="1"/>
</dbReference>
<comment type="caution">
    <text evidence="3">The sequence shown here is derived from an EMBL/GenBank/DDBJ whole genome shotgun (WGS) entry which is preliminary data.</text>
</comment>
<evidence type="ECO:0000259" key="2">
    <source>
        <dbReference type="Pfam" id="PF08241"/>
    </source>
</evidence>
<dbReference type="InterPro" id="IPR013216">
    <property type="entry name" value="Methyltransf_11"/>
</dbReference>
<dbReference type="EMBL" id="RCZD01000017">
    <property type="protein sequence ID" value="TPG55788.1"/>
    <property type="molecule type" value="Genomic_DNA"/>
</dbReference>
<feature type="region of interest" description="Disordered" evidence="1">
    <location>
        <begin position="214"/>
        <end position="242"/>
    </location>
</feature>
<dbReference type="Pfam" id="PF08241">
    <property type="entry name" value="Methyltransf_11"/>
    <property type="match status" value="1"/>
</dbReference>
<accession>A0A502G1Q3</accession>
<evidence type="ECO:0000256" key="1">
    <source>
        <dbReference type="SAM" id="MobiDB-lite"/>
    </source>
</evidence>